<dbReference type="OrthoDB" id="828029at2"/>
<protein>
    <recommendedName>
        <fullName evidence="4">PBP domain-containing protein</fullName>
    </recommendedName>
</protein>
<feature type="chain" id="PRO_5020902892" description="PBP domain-containing protein" evidence="1">
    <location>
        <begin position="19"/>
        <end position="144"/>
    </location>
</feature>
<keyword evidence="3" id="KW-1185">Reference proteome</keyword>
<dbReference type="AlphaFoldDB" id="A0A4U3L014"/>
<keyword evidence="1" id="KW-0732">Signal</keyword>
<accession>A0A4U3L014</accession>
<gene>
    <name evidence="2" type="ORF">FC093_14140</name>
</gene>
<evidence type="ECO:0000313" key="3">
    <source>
        <dbReference type="Proteomes" id="UP000305848"/>
    </source>
</evidence>
<dbReference type="RefSeq" id="WP_137262450.1">
    <property type="nucleotide sequence ID" value="NZ_SZQL01000011.1"/>
</dbReference>
<dbReference type="SUPFAM" id="SSF53850">
    <property type="entry name" value="Periplasmic binding protein-like II"/>
    <property type="match status" value="1"/>
</dbReference>
<dbReference type="EMBL" id="SZQL01000011">
    <property type="protein sequence ID" value="TKK67434.1"/>
    <property type="molecule type" value="Genomic_DNA"/>
</dbReference>
<reference evidence="2 3" key="1">
    <citation type="submission" date="2019-05" db="EMBL/GenBank/DDBJ databases">
        <title>Panacibacter sp. strain 17mud1-8 Genome sequencing and assembly.</title>
        <authorList>
            <person name="Chhetri G."/>
        </authorList>
    </citation>
    <scope>NUCLEOTIDE SEQUENCE [LARGE SCALE GENOMIC DNA]</scope>
    <source>
        <strain evidence="2 3">17mud1-8</strain>
    </source>
</reference>
<dbReference type="Proteomes" id="UP000305848">
    <property type="component" value="Unassembled WGS sequence"/>
</dbReference>
<evidence type="ECO:0000256" key="1">
    <source>
        <dbReference type="SAM" id="SignalP"/>
    </source>
</evidence>
<feature type="signal peptide" evidence="1">
    <location>
        <begin position="1"/>
        <end position="18"/>
    </location>
</feature>
<evidence type="ECO:0000313" key="2">
    <source>
        <dbReference type="EMBL" id="TKK67434.1"/>
    </source>
</evidence>
<proteinExistence type="predicted"/>
<dbReference type="Gene3D" id="3.40.190.10">
    <property type="entry name" value="Periplasmic binding protein-like II"/>
    <property type="match status" value="1"/>
</dbReference>
<evidence type="ECO:0008006" key="4">
    <source>
        <dbReference type="Google" id="ProtNLM"/>
    </source>
</evidence>
<sequence length="144" mass="15621">MKYIMIALLLLVTHLAKSQDGQLAVISNQKGAPPALDLEELKSIFMGERQRWRNGTKVVIALMKPNTETGKIISNKLYNMSSDEVNKFWLALVFQGKADSPVSFESAAALESFVASNPGAIGIVAQSDLPADAQVTLIDGKRAF</sequence>
<comment type="caution">
    <text evidence="2">The sequence shown here is derived from an EMBL/GenBank/DDBJ whole genome shotgun (WGS) entry which is preliminary data.</text>
</comment>
<name>A0A4U3L014_9BACT</name>
<organism evidence="2 3">
    <name type="scientific">Ilyomonas limi</name>
    <dbReference type="NCBI Taxonomy" id="2575867"/>
    <lineage>
        <taxon>Bacteria</taxon>
        <taxon>Pseudomonadati</taxon>
        <taxon>Bacteroidota</taxon>
        <taxon>Chitinophagia</taxon>
        <taxon>Chitinophagales</taxon>
        <taxon>Chitinophagaceae</taxon>
        <taxon>Ilyomonas</taxon>
    </lineage>
</organism>